<evidence type="ECO:0000259" key="1">
    <source>
        <dbReference type="Pfam" id="PF03483"/>
    </source>
</evidence>
<organism evidence="2 3">
    <name type="scientific">Planosporangium thailandense</name>
    <dbReference type="NCBI Taxonomy" id="765197"/>
    <lineage>
        <taxon>Bacteria</taxon>
        <taxon>Bacillati</taxon>
        <taxon>Actinomycetota</taxon>
        <taxon>Actinomycetes</taxon>
        <taxon>Micromonosporales</taxon>
        <taxon>Micromonosporaceae</taxon>
        <taxon>Planosporangium</taxon>
    </lineage>
</organism>
<feature type="domain" description="B3/B4 tRNA-binding" evidence="1">
    <location>
        <begin position="39"/>
        <end position="90"/>
    </location>
</feature>
<protein>
    <recommendedName>
        <fullName evidence="1">B3/B4 tRNA-binding domain-containing protein</fullName>
    </recommendedName>
</protein>
<name>A0ABX0Y514_9ACTN</name>
<reference evidence="2 3" key="1">
    <citation type="submission" date="2020-03" db="EMBL/GenBank/DDBJ databases">
        <title>WGS of the type strain of Planosporangium spp.</title>
        <authorList>
            <person name="Thawai C."/>
        </authorList>
    </citation>
    <scope>NUCLEOTIDE SEQUENCE [LARGE SCALE GENOMIC DNA]</scope>
    <source>
        <strain evidence="2 3">TBRC 5610</strain>
    </source>
</reference>
<sequence length="96" mass="10875">MRVGSDRPGVPAAVRRLEDQLAAGTWQALGETDPPVASWHEAYRRFGTNPRRSRRSMDTLSRRLTKSGKLPRVHTAVDAYNLISVSYGTPPRCRWR</sequence>
<dbReference type="PANTHER" id="PTHR39209">
    <property type="match status" value="1"/>
</dbReference>
<dbReference type="RefSeq" id="WP_167928107.1">
    <property type="nucleotide sequence ID" value="NZ_JAATVY010000027.1"/>
</dbReference>
<dbReference type="SUPFAM" id="SSF56037">
    <property type="entry name" value="PheT/TilS domain"/>
    <property type="match status" value="1"/>
</dbReference>
<gene>
    <name evidence="2" type="ORF">HC031_26260</name>
</gene>
<dbReference type="Pfam" id="PF03483">
    <property type="entry name" value="B3_4"/>
    <property type="match status" value="1"/>
</dbReference>
<dbReference type="Proteomes" id="UP000722989">
    <property type="component" value="Unassembled WGS sequence"/>
</dbReference>
<proteinExistence type="predicted"/>
<evidence type="ECO:0000313" key="3">
    <source>
        <dbReference type="Proteomes" id="UP000722989"/>
    </source>
</evidence>
<dbReference type="EMBL" id="JAATVY010000027">
    <property type="protein sequence ID" value="NJC73196.1"/>
    <property type="molecule type" value="Genomic_DNA"/>
</dbReference>
<keyword evidence="3" id="KW-1185">Reference proteome</keyword>
<accession>A0ABX0Y514</accession>
<comment type="caution">
    <text evidence="2">The sequence shown here is derived from an EMBL/GenBank/DDBJ whole genome shotgun (WGS) entry which is preliminary data.</text>
</comment>
<evidence type="ECO:0000313" key="2">
    <source>
        <dbReference type="EMBL" id="NJC73196.1"/>
    </source>
</evidence>
<dbReference type="PANTHER" id="PTHR39209:SF2">
    <property type="entry name" value="CYTOPLASMIC PROTEIN"/>
    <property type="match status" value="1"/>
</dbReference>
<dbReference type="InterPro" id="IPR005146">
    <property type="entry name" value="B3/B4_tRNA-bd"/>
</dbReference>